<feature type="region of interest" description="Disordered" evidence="1">
    <location>
        <begin position="1"/>
        <end position="123"/>
    </location>
</feature>
<dbReference type="OrthoDB" id="1920894at2759"/>
<sequence length="472" mass="55393">MVDGNKKGATAKLETSPGKDAIEKEEAPQNSLNIKEEVDDDEDEYEEDEDEDEYEEDEDEDEYEEEEDEEEEDDEEEQQEEKVNVGGNAVADTKHTKKERNDSGTLAVNGDKPQSSNRKKSKRVASMGMVFMCSSKTKTDCFRYKILGLPESKKDQVLKIYRGMRLFLFDVDLRLMYGIFKAAGPGGYNIEPNAFKSEFPSQVRFTVLDDCLPLAEESFKSVLKENYYSRNKFEGLLKSDQVKKLCKLFVEMGRGSGRKSRRSRRIESRRADESRRSRREERQISRAEEKRKRRARDDERRTRSPPPREKRRYTDYDRLPAEYDRPPVLYDREPLVSRYHHPPPPAMGSPVRLYNYDRPPLDIPPYIREHVPEPHSYRVINPERHLDRDRDRDHYLAYSREPPVYRDAVYTVPPEYPLVSRDYHHPPGAPTSEYRISGAPRVPSYRDVEIPSDYRSSAMGLPEYRSRTHYKY</sequence>
<dbReference type="Proteomes" id="UP000326396">
    <property type="component" value="Linkage Group LG6"/>
</dbReference>
<gene>
    <name evidence="3" type="ORF">E3N88_31949</name>
</gene>
<accession>A0A5N6M744</accession>
<feature type="domain" description="DCD" evidence="2">
    <location>
        <begin position="124"/>
        <end position="251"/>
    </location>
</feature>
<reference evidence="3 4" key="1">
    <citation type="submission" date="2019-05" db="EMBL/GenBank/DDBJ databases">
        <title>Mikania micrantha, genome provides insights into the molecular mechanism of rapid growth.</title>
        <authorList>
            <person name="Liu B."/>
        </authorList>
    </citation>
    <scope>NUCLEOTIDE SEQUENCE [LARGE SCALE GENOMIC DNA]</scope>
    <source>
        <strain evidence="3">NLD-2019</strain>
        <tissue evidence="3">Leaf</tissue>
    </source>
</reference>
<dbReference type="PROSITE" id="PS51222">
    <property type="entry name" value="DCD"/>
    <property type="match status" value="1"/>
</dbReference>
<feature type="region of interest" description="Disordered" evidence="1">
    <location>
        <begin position="421"/>
        <end position="440"/>
    </location>
</feature>
<dbReference type="InterPro" id="IPR013989">
    <property type="entry name" value="Dev_and_cell_death_domain"/>
</dbReference>
<dbReference type="AlphaFoldDB" id="A0A5N6M744"/>
<name>A0A5N6M744_9ASTR</name>
<evidence type="ECO:0000259" key="2">
    <source>
        <dbReference type="PROSITE" id="PS51222"/>
    </source>
</evidence>
<feature type="compositionally biased region" description="Basic and acidic residues" evidence="1">
    <location>
        <begin position="265"/>
        <end position="324"/>
    </location>
</feature>
<dbReference type="PANTHER" id="PTHR46444:SF11">
    <property type="entry name" value="DCD DOMAIN-CONTAINING PROTEIN"/>
    <property type="match status" value="1"/>
</dbReference>
<feature type="compositionally biased region" description="Acidic residues" evidence="1">
    <location>
        <begin position="37"/>
        <end position="79"/>
    </location>
</feature>
<dbReference type="SMART" id="SM00767">
    <property type="entry name" value="DCD"/>
    <property type="match status" value="1"/>
</dbReference>
<evidence type="ECO:0000313" key="4">
    <source>
        <dbReference type="Proteomes" id="UP000326396"/>
    </source>
</evidence>
<dbReference type="PANTHER" id="PTHR46444">
    <property type="entry name" value="DCD (DEVELOPMENT AND CELL DEATH) DOMAIN PROTEIN-RELATED"/>
    <property type="match status" value="1"/>
</dbReference>
<dbReference type="EMBL" id="SZYD01000016">
    <property type="protein sequence ID" value="KAD3336430.1"/>
    <property type="molecule type" value="Genomic_DNA"/>
</dbReference>
<evidence type="ECO:0000313" key="3">
    <source>
        <dbReference type="EMBL" id="KAD3336430.1"/>
    </source>
</evidence>
<organism evidence="3 4">
    <name type="scientific">Mikania micrantha</name>
    <name type="common">bitter vine</name>
    <dbReference type="NCBI Taxonomy" id="192012"/>
    <lineage>
        <taxon>Eukaryota</taxon>
        <taxon>Viridiplantae</taxon>
        <taxon>Streptophyta</taxon>
        <taxon>Embryophyta</taxon>
        <taxon>Tracheophyta</taxon>
        <taxon>Spermatophyta</taxon>
        <taxon>Magnoliopsida</taxon>
        <taxon>eudicotyledons</taxon>
        <taxon>Gunneridae</taxon>
        <taxon>Pentapetalae</taxon>
        <taxon>asterids</taxon>
        <taxon>campanulids</taxon>
        <taxon>Asterales</taxon>
        <taxon>Asteraceae</taxon>
        <taxon>Asteroideae</taxon>
        <taxon>Heliantheae alliance</taxon>
        <taxon>Eupatorieae</taxon>
        <taxon>Mikania</taxon>
    </lineage>
</organism>
<protein>
    <recommendedName>
        <fullName evidence="2">DCD domain-containing protein</fullName>
    </recommendedName>
</protein>
<keyword evidence="4" id="KW-1185">Reference proteome</keyword>
<proteinExistence type="predicted"/>
<comment type="caution">
    <text evidence="3">The sequence shown here is derived from an EMBL/GenBank/DDBJ whole genome shotgun (WGS) entry which is preliminary data.</text>
</comment>
<feature type="region of interest" description="Disordered" evidence="1">
    <location>
        <begin position="257"/>
        <end position="324"/>
    </location>
</feature>
<evidence type="ECO:0000256" key="1">
    <source>
        <dbReference type="SAM" id="MobiDB-lite"/>
    </source>
</evidence>
<dbReference type="Pfam" id="PF10539">
    <property type="entry name" value="Dev_Cell_Death"/>
    <property type="match status" value="1"/>
</dbReference>